<dbReference type="OrthoDB" id="1696305at2759"/>
<gene>
    <name evidence="2" type="ORF">AB675_9439</name>
</gene>
<dbReference type="Proteomes" id="UP000038010">
    <property type="component" value="Unassembled WGS sequence"/>
</dbReference>
<dbReference type="STRING" id="1664694.A0A0N1NX74"/>
<evidence type="ECO:0000313" key="3">
    <source>
        <dbReference type="Proteomes" id="UP000038010"/>
    </source>
</evidence>
<feature type="region of interest" description="Disordered" evidence="1">
    <location>
        <begin position="190"/>
        <end position="215"/>
    </location>
</feature>
<evidence type="ECO:0000313" key="2">
    <source>
        <dbReference type="EMBL" id="KPI34715.1"/>
    </source>
</evidence>
<feature type="region of interest" description="Disordered" evidence="1">
    <location>
        <begin position="146"/>
        <end position="174"/>
    </location>
</feature>
<name>A0A0N1NX74_9EURO</name>
<proteinExistence type="predicted"/>
<evidence type="ECO:0008006" key="4">
    <source>
        <dbReference type="Google" id="ProtNLM"/>
    </source>
</evidence>
<dbReference type="EMBL" id="LFJN01000052">
    <property type="protein sequence ID" value="KPI34715.1"/>
    <property type="molecule type" value="Genomic_DNA"/>
</dbReference>
<comment type="caution">
    <text evidence="2">The sequence shown here is derived from an EMBL/GenBank/DDBJ whole genome shotgun (WGS) entry which is preliminary data.</text>
</comment>
<sequence>MVHIARRAAVFRPKLLDIRSGIGALILPADAKAQLTSVLVRYRKVTSAEFQDEATRRRVQGAYNFAKFYLPRLKYHNPTLKIDVQRSARHPNQIELEFESKDPAALLALEFPRKNVGEAAKSSRSAATAYLDSAAKAEQAALEELEAESSTQEVTEAAADTAAKTPPETAPDSIAGTAIDTASAIEAAVDPTTGLSTSKDQTKTPQEKPFSSPQEEKAYADLASKIATAIPTLKIPEGRKPPPTYRVRVKPDDRGRYPTTNPTYTRKIQLPVNDREDVWIFNWFKNRTGAKEVTNAEDRKMREAFQEKEKRAVVDRAAFYERLAIKKNQEATLEAIRKRAEQNAAEANAPAGMPV</sequence>
<dbReference type="AlphaFoldDB" id="A0A0N1NX74"/>
<accession>A0A0N1NX74</accession>
<dbReference type="RefSeq" id="XP_017994678.1">
    <property type="nucleotide sequence ID" value="XM_018149971.1"/>
</dbReference>
<protein>
    <recommendedName>
        <fullName evidence="4">Ribosomal protein/NADH dehydrogenase domain-containing protein</fullName>
    </recommendedName>
</protein>
<keyword evidence="3" id="KW-1185">Reference proteome</keyword>
<dbReference type="VEuPathDB" id="FungiDB:AB675_9439"/>
<dbReference type="GeneID" id="28741851"/>
<organism evidence="2 3">
    <name type="scientific">Cyphellophora attinorum</name>
    <dbReference type="NCBI Taxonomy" id="1664694"/>
    <lineage>
        <taxon>Eukaryota</taxon>
        <taxon>Fungi</taxon>
        <taxon>Dikarya</taxon>
        <taxon>Ascomycota</taxon>
        <taxon>Pezizomycotina</taxon>
        <taxon>Eurotiomycetes</taxon>
        <taxon>Chaetothyriomycetidae</taxon>
        <taxon>Chaetothyriales</taxon>
        <taxon>Cyphellophoraceae</taxon>
        <taxon>Cyphellophora</taxon>
    </lineage>
</organism>
<reference evidence="2 3" key="1">
    <citation type="submission" date="2015-06" db="EMBL/GenBank/DDBJ databases">
        <title>Draft genome of the ant-associated black yeast Phialophora attae CBS 131958.</title>
        <authorList>
            <person name="Moreno L.F."/>
            <person name="Stielow B.J."/>
            <person name="de Hoog S."/>
            <person name="Vicente V.A."/>
            <person name="Weiss V.A."/>
            <person name="de Vries M."/>
            <person name="Cruz L.M."/>
            <person name="Souza E.M."/>
        </authorList>
    </citation>
    <scope>NUCLEOTIDE SEQUENCE [LARGE SCALE GENOMIC DNA]</scope>
    <source>
        <strain evidence="2 3">CBS 131958</strain>
    </source>
</reference>
<evidence type="ECO:0000256" key="1">
    <source>
        <dbReference type="SAM" id="MobiDB-lite"/>
    </source>
</evidence>